<evidence type="ECO:0000313" key="3">
    <source>
        <dbReference type="Proteomes" id="UP001501074"/>
    </source>
</evidence>
<comment type="caution">
    <text evidence="2">The sequence shown here is derived from an EMBL/GenBank/DDBJ whole genome shotgun (WGS) entry which is preliminary data.</text>
</comment>
<protein>
    <recommendedName>
        <fullName evidence="1">HTH marR-type domain-containing protein</fullName>
    </recommendedName>
</protein>
<keyword evidence="3" id="KW-1185">Reference proteome</keyword>
<dbReference type="SMART" id="SM00347">
    <property type="entry name" value="HTH_MARR"/>
    <property type="match status" value="1"/>
</dbReference>
<dbReference type="Gene3D" id="1.10.10.10">
    <property type="entry name" value="Winged helix-like DNA-binding domain superfamily/Winged helix DNA-binding domain"/>
    <property type="match status" value="1"/>
</dbReference>
<dbReference type="EMBL" id="BAAAZO010000010">
    <property type="protein sequence ID" value="GAA3628526.1"/>
    <property type="molecule type" value="Genomic_DNA"/>
</dbReference>
<dbReference type="Proteomes" id="UP001501074">
    <property type="component" value="Unassembled WGS sequence"/>
</dbReference>
<dbReference type="InterPro" id="IPR036388">
    <property type="entry name" value="WH-like_DNA-bd_sf"/>
</dbReference>
<sequence>MPYASTLRGMAEDPFADLADLLFNVGRLVRARTPETDQAVPLNETERLVMRMVDLHPGSSPTEIAERARLQRTNVSGALRSLESKGMVRRQATGGRGVAVHPTELAARNLRLLRSGWSRQLGGVLGDDLDAVRECAALLARLETDLTRNIRSEPSDG</sequence>
<dbReference type="InterPro" id="IPR000835">
    <property type="entry name" value="HTH_MarR-typ"/>
</dbReference>
<evidence type="ECO:0000313" key="2">
    <source>
        <dbReference type="EMBL" id="GAA3628526.1"/>
    </source>
</evidence>
<gene>
    <name evidence="2" type="ORF">GCM10022223_52410</name>
</gene>
<name>A0ABP7AB42_9ACTN</name>
<reference evidence="3" key="1">
    <citation type="journal article" date="2019" name="Int. J. Syst. Evol. Microbiol.">
        <title>The Global Catalogue of Microorganisms (GCM) 10K type strain sequencing project: providing services to taxonomists for standard genome sequencing and annotation.</title>
        <authorList>
            <consortium name="The Broad Institute Genomics Platform"/>
            <consortium name="The Broad Institute Genome Sequencing Center for Infectious Disease"/>
            <person name="Wu L."/>
            <person name="Ma J."/>
        </authorList>
    </citation>
    <scope>NUCLEOTIDE SEQUENCE [LARGE SCALE GENOMIC DNA]</scope>
    <source>
        <strain evidence="3">JCM 16902</strain>
    </source>
</reference>
<organism evidence="2 3">
    <name type="scientific">Kineosporia mesophila</name>
    <dbReference type="NCBI Taxonomy" id="566012"/>
    <lineage>
        <taxon>Bacteria</taxon>
        <taxon>Bacillati</taxon>
        <taxon>Actinomycetota</taxon>
        <taxon>Actinomycetes</taxon>
        <taxon>Kineosporiales</taxon>
        <taxon>Kineosporiaceae</taxon>
        <taxon>Kineosporia</taxon>
    </lineage>
</organism>
<feature type="domain" description="HTH marR-type" evidence="1">
    <location>
        <begin position="35"/>
        <end position="133"/>
    </location>
</feature>
<dbReference type="InterPro" id="IPR036390">
    <property type="entry name" value="WH_DNA-bd_sf"/>
</dbReference>
<dbReference type="SUPFAM" id="SSF46785">
    <property type="entry name" value="Winged helix' DNA-binding domain"/>
    <property type="match status" value="1"/>
</dbReference>
<proteinExistence type="predicted"/>
<dbReference type="Pfam" id="PF12802">
    <property type="entry name" value="MarR_2"/>
    <property type="match status" value="1"/>
</dbReference>
<accession>A0ABP7AB42</accession>
<evidence type="ECO:0000259" key="1">
    <source>
        <dbReference type="SMART" id="SM00347"/>
    </source>
</evidence>